<keyword evidence="5" id="KW-0694">RNA-binding</keyword>
<dbReference type="PANTHER" id="PTHR21600:SF87">
    <property type="entry name" value="RNA PSEUDOURIDYLATE SYNTHASE DOMAIN-CONTAINING PROTEIN 1"/>
    <property type="match status" value="1"/>
</dbReference>
<dbReference type="InterPro" id="IPR020103">
    <property type="entry name" value="PsdUridine_synth_cat_dom_sf"/>
</dbReference>
<dbReference type="GO" id="GO:0000455">
    <property type="term" value="P:enzyme-directed rRNA pseudouridine synthesis"/>
    <property type="evidence" value="ECO:0007669"/>
    <property type="project" value="TreeGrafter"/>
</dbReference>
<evidence type="ECO:0000313" key="7">
    <source>
        <dbReference type="EMBL" id="HIV00105.1"/>
    </source>
</evidence>
<dbReference type="CDD" id="cd02869">
    <property type="entry name" value="PseudoU_synth_RluA_like"/>
    <property type="match status" value="1"/>
</dbReference>
<dbReference type="InterPro" id="IPR050188">
    <property type="entry name" value="RluA_PseudoU_synthase"/>
</dbReference>
<evidence type="ECO:0000256" key="5">
    <source>
        <dbReference type="PROSITE-ProRule" id="PRU00182"/>
    </source>
</evidence>
<dbReference type="Proteomes" id="UP000886891">
    <property type="component" value="Unassembled WGS sequence"/>
</dbReference>
<evidence type="ECO:0000313" key="8">
    <source>
        <dbReference type="Proteomes" id="UP000886891"/>
    </source>
</evidence>
<comment type="similarity">
    <text evidence="2">Belongs to the pseudouridine synthase RluA family.</text>
</comment>
<evidence type="ECO:0000259" key="6">
    <source>
        <dbReference type="Pfam" id="PF00849"/>
    </source>
</evidence>
<feature type="domain" description="Pseudouridine synthase RsuA/RluA-like" evidence="6">
    <location>
        <begin position="88"/>
        <end position="220"/>
    </location>
</feature>
<dbReference type="InterPro" id="IPR006145">
    <property type="entry name" value="PsdUridine_synth_RsuA/RluA"/>
</dbReference>
<comment type="catalytic activity">
    <reaction evidence="1">
        <text>a uridine in RNA = a pseudouridine in RNA</text>
        <dbReference type="Rhea" id="RHEA:48348"/>
        <dbReference type="Rhea" id="RHEA-COMP:12068"/>
        <dbReference type="Rhea" id="RHEA-COMP:12069"/>
        <dbReference type="ChEBI" id="CHEBI:65314"/>
        <dbReference type="ChEBI" id="CHEBI:65315"/>
    </reaction>
</comment>
<reference evidence="7" key="1">
    <citation type="submission" date="2020-10" db="EMBL/GenBank/DDBJ databases">
        <authorList>
            <person name="Gilroy R."/>
        </authorList>
    </citation>
    <scope>NUCLEOTIDE SEQUENCE</scope>
    <source>
        <strain evidence="7">23406</strain>
    </source>
</reference>
<organism evidence="7 8">
    <name type="scientific">Candidatus Stercoripulliclostridium merdipullorum</name>
    <dbReference type="NCBI Taxonomy" id="2840952"/>
    <lineage>
        <taxon>Bacteria</taxon>
        <taxon>Bacillati</taxon>
        <taxon>Bacillota</taxon>
        <taxon>Clostridia</taxon>
        <taxon>Eubacteriales</taxon>
        <taxon>Candidatus Stercoripulliclostridium</taxon>
    </lineage>
</organism>
<dbReference type="GO" id="GO:0009982">
    <property type="term" value="F:pseudouridine synthase activity"/>
    <property type="evidence" value="ECO:0007669"/>
    <property type="project" value="InterPro"/>
</dbReference>
<name>A0A9D1NBS3_9FIRM</name>
<dbReference type="SUPFAM" id="SSF55120">
    <property type="entry name" value="Pseudouridine synthase"/>
    <property type="match status" value="1"/>
</dbReference>
<reference evidence="7" key="2">
    <citation type="journal article" date="2021" name="PeerJ">
        <title>Extensive microbial diversity within the chicken gut microbiome revealed by metagenomics and culture.</title>
        <authorList>
            <person name="Gilroy R."/>
            <person name="Ravi A."/>
            <person name="Getino M."/>
            <person name="Pursley I."/>
            <person name="Horton D.L."/>
            <person name="Alikhan N.F."/>
            <person name="Baker D."/>
            <person name="Gharbi K."/>
            <person name="Hall N."/>
            <person name="Watson M."/>
            <person name="Adriaenssens E.M."/>
            <person name="Foster-Nyarko E."/>
            <person name="Jarju S."/>
            <person name="Secka A."/>
            <person name="Antonio M."/>
            <person name="Oren A."/>
            <person name="Chaudhuri R.R."/>
            <person name="La Ragione R."/>
            <person name="Hildebrand F."/>
            <person name="Pallen M.J."/>
        </authorList>
    </citation>
    <scope>NUCLEOTIDE SEQUENCE</scope>
    <source>
        <strain evidence="7">23406</strain>
    </source>
</reference>
<evidence type="ECO:0000256" key="3">
    <source>
        <dbReference type="ARBA" id="ARBA00031870"/>
    </source>
</evidence>
<comment type="caution">
    <text evidence="7">The sequence shown here is derived from an EMBL/GenBank/DDBJ whole genome shotgun (WGS) entry which is preliminary data.</text>
</comment>
<dbReference type="Gene3D" id="3.30.2350.10">
    <property type="entry name" value="Pseudouridine synthase"/>
    <property type="match status" value="1"/>
</dbReference>
<evidence type="ECO:0000256" key="4">
    <source>
        <dbReference type="ARBA" id="ARBA00033164"/>
    </source>
</evidence>
<proteinExistence type="inferred from homology"/>
<dbReference type="GO" id="GO:0003723">
    <property type="term" value="F:RNA binding"/>
    <property type="evidence" value="ECO:0007669"/>
    <property type="project" value="UniProtKB-KW"/>
</dbReference>
<evidence type="ECO:0000256" key="1">
    <source>
        <dbReference type="ARBA" id="ARBA00000073"/>
    </source>
</evidence>
<evidence type="ECO:0000256" key="2">
    <source>
        <dbReference type="ARBA" id="ARBA00010876"/>
    </source>
</evidence>
<sequence>MREFVYGGVKPLKLSKFLGEKLPELSYRYFRVLLRTKDVKVNGKRTGEDVLLHGGDRVEVYADEAKLFQFSYTAVYEDDFVVLALKPRGMQSETFARLAARKDNLPYRLCHRLDTNTQGLLVLAKTPTAERAMLAAFKEGRVEKRYLALVGGEIAAPLKLKHFLLKDAEKGEVRIVDAPTKGALTVLTDVFPIEKREGATLVEILLHTGRTHQIRAHLAHIGHPVVGDPKYGDYDLNRRYRAKFQLLTAYKIAFRFPADSPLSALDGRQFSISPDFR</sequence>
<dbReference type="Pfam" id="PF00849">
    <property type="entry name" value="PseudoU_synth_2"/>
    <property type="match status" value="1"/>
</dbReference>
<dbReference type="PANTHER" id="PTHR21600">
    <property type="entry name" value="MITOCHONDRIAL RNA PSEUDOURIDINE SYNTHASE"/>
    <property type="match status" value="1"/>
</dbReference>
<dbReference type="EMBL" id="DVOH01000022">
    <property type="protein sequence ID" value="HIV00105.1"/>
    <property type="molecule type" value="Genomic_DNA"/>
</dbReference>
<dbReference type="AlphaFoldDB" id="A0A9D1NBS3"/>
<dbReference type="PROSITE" id="PS50889">
    <property type="entry name" value="S4"/>
    <property type="match status" value="1"/>
</dbReference>
<dbReference type="GO" id="GO:0140098">
    <property type="term" value="F:catalytic activity, acting on RNA"/>
    <property type="evidence" value="ECO:0007669"/>
    <property type="project" value="UniProtKB-ARBA"/>
</dbReference>
<accession>A0A9D1NBS3</accession>
<protein>
    <recommendedName>
        <fullName evidence="3">RNA pseudouridylate synthase</fullName>
    </recommendedName>
    <alternativeName>
        <fullName evidence="4">RNA-uridine isomerase</fullName>
    </alternativeName>
</protein>
<gene>
    <name evidence="7" type="ORF">IAB14_03195</name>
</gene>